<gene>
    <name evidence="6" type="primary">mprR</name>
    <name evidence="6" type="ORF">Afil01_19470</name>
</gene>
<proteinExistence type="inferred from homology"/>
<keyword evidence="7" id="KW-1185">Reference proteome</keyword>
<keyword evidence="3" id="KW-0238">DNA-binding</keyword>
<dbReference type="GO" id="GO:0003700">
    <property type="term" value="F:DNA-binding transcription factor activity"/>
    <property type="evidence" value="ECO:0007669"/>
    <property type="project" value="InterPro"/>
</dbReference>
<dbReference type="AlphaFoldDB" id="A0A9W6SHC1"/>
<dbReference type="RefSeq" id="WP_285662270.1">
    <property type="nucleotide sequence ID" value="NZ_BSTX01000001.1"/>
</dbReference>
<name>A0A9W6SHC1_9ACTN</name>
<dbReference type="SUPFAM" id="SSF46785">
    <property type="entry name" value="Winged helix' DNA-binding domain"/>
    <property type="match status" value="1"/>
</dbReference>
<dbReference type="GO" id="GO:0032993">
    <property type="term" value="C:protein-DNA complex"/>
    <property type="evidence" value="ECO:0007669"/>
    <property type="project" value="TreeGrafter"/>
</dbReference>
<evidence type="ECO:0000313" key="6">
    <source>
        <dbReference type="EMBL" id="GLZ77140.1"/>
    </source>
</evidence>
<comment type="caution">
    <text evidence="6">The sequence shown here is derived from an EMBL/GenBank/DDBJ whole genome shotgun (WGS) entry which is preliminary data.</text>
</comment>
<evidence type="ECO:0000256" key="3">
    <source>
        <dbReference type="ARBA" id="ARBA00023125"/>
    </source>
</evidence>
<accession>A0A9W6SHC1</accession>
<feature type="domain" description="HTH lysR-type" evidence="5">
    <location>
        <begin position="3"/>
        <end position="60"/>
    </location>
</feature>
<dbReference type="CDD" id="cd08414">
    <property type="entry name" value="PBP2_LTTR_aromatics_like"/>
    <property type="match status" value="1"/>
</dbReference>
<dbReference type="PANTHER" id="PTHR30346">
    <property type="entry name" value="TRANSCRIPTIONAL DUAL REGULATOR HCAR-RELATED"/>
    <property type="match status" value="1"/>
</dbReference>
<dbReference type="Gene3D" id="1.10.10.10">
    <property type="entry name" value="Winged helix-like DNA-binding domain superfamily/Winged helix DNA-binding domain"/>
    <property type="match status" value="1"/>
</dbReference>
<dbReference type="InterPro" id="IPR036388">
    <property type="entry name" value="WH-like_DNA-bd_sf"/>
</dbReference>
<dbReference type="Pfam" id="PF00126">
    <property type="entry name" value="HTH_1"/>
    <property type="match status" value="1"/>
</dbReference>
<keyword evidence="6" id="KW-0378">Hydrolase</keyword>
<evidence type="ECO:0000256" key="2">
    <source>
        <dbReference type="ARBA" id="ARBA00023015"/>
    </source>
</evidence>
<evidence type="ECO:0000259" key="5">
    <source>
        <dbReference type="PROSITE" id="PS50931"/>
    </source>
</evidence>
<comment type="similarity">
    <text evidence="1">Belongs to the LysR transcriptional regulatory family.</text>
</comment>
<dbReference type="PANTHER" id="PTHR30346:SF30">
    <property type="entry name" value="SMALL NEUTRAL PROTEASE REGULATORY PROTEIN"/>
    <property type="match status" value="1"/>
</dbReference>
<evidence type="ECO:0000313" key="7">
    <source>
        <dbReference type="Proteomes" id="UP001165079"/>
    </source>
</evidence>
<organism evidence="6 7">
    <name type="scientific">Actinorhabdospora filicis</name>
    <dbReference type="NCBI Taxonomy" id="1785913"/>
    <lineage>
        <taxon>Bacteria</taxon>
        <taxon>Bacillati</taxon>
        <taxon>Actinomycetota</taxon>
        <taxon>Actinomycetes</taxon>
        <taxon>Micromonosporales</taxon>
        <taxon>Micromonosporaceae</taxon>
        <taxon>Actinorhabdospora</taxon>
    </lineage>
</organism>
<dbReference type="Proteomes" id="UP001165079">
    <property type="component" value="Unassembled WGS sequence"/>
</dbReference>
<dbReference type="GO" id="GO:0008233">
    <property type="term" value="F:peptidase activity"/>
    <property type="evidence" value="ECO:0007669"/>
    <property type="project" value="UniProtKB-KW"/>
</dbReference>
<dbReference type="Gene3D" id="3.40.190.10">
    <property type="entry name" value="Periplasmic binding protein-like II"/>
    <property type="match status" value="2"/>
</dbReference>
<keyword evidence="6" id="KW-0645">Protease</keyword>
<reference evidence="6" key="1">
    <citation type="submission" date="2023-03" db="EMBL/GenBank/DDBJ databases">
        <title>Actinorhabdospora filicis NBRC 111898.</title>
        <authorList>
            <person name="Ichikawa N."/>
            <person name="Sato H."/>
            <person name="Tonouchi N."/>
        </authorList>
    </citation>
    <scope>NUCLEOTIDE SEQUENCE</scope>
    <source>
        <strain evidence="6">NBRC 111898</strain>
    </source>
</reference>
<sequence>MDLELRHLRAVCAIADAGSLTKAAARLGVSQPALSAQLRRVERVLGGELFDRGRGGAWPTTLGVRTLERVRPLLAEFDAFLGGAGRDAGSGPRSLRMGSAHMECVGTMIALVRGSLSDVDFRLQVEPSALTLTQGLEHDRLDLAVIGSVDDHEPPVPPGVIRRVLVPRVPVLLAISGRHRLAARDEIDLAELAGEDWICPPGPDDGSLSSLRDACRRAGFEPRVSYQVPSGGGRQLIESGQAVELVEPTSIGLGGLIVKRLKGDPMGMRISLAWRAGRLSPDEADVVYRAIAEAYTIHARGNPVFAAWWAAHPEVHPYAGT</sequence>
<evidence type="ECO:0000256" key="1">
    <source>
        <dbReference type="ARBA" id="ARBA00009437"/>
    </source>
</evidence>
<dbReference type="InterPro" id="IPR005119">
    <property type="entry name" value="LysR_subst-bd"/>
</dbReference>
<dbReference type="EMBL" id="BSTX01000001">
    <property type="protein sequence ID" value="GLZ77140.1"/>
    <property type="molecule type" value="Genomic_DNA"/>
</dbReference>
<evidence type="ECO:0000256" key="4">
    <source>
        <dbReference type="ARBA" id="ARBA00023163"/>
    </source>
</evidence>
<dbReference type="GO" id="GO:0003677">
    <property type="term" value="F:DNA binding"/>
    <property type="evidence" value="ECO:0007669"/>
    <property type="project" value="UniProtKB-KW"/>
</dbReference>
<dbReference type="Pfam" id="PF03466">
    <property type="entry name" value="LysR_substrate"/>
    <property type="match status" value="1"/>
</dbReference>
<dbReference type="PRINTS" id="PR00039">
    <property type="entry name" value="HTHLYSR"/>
</dbReference>
<dbReference type="GO" id="GO:0006508">
    <property type="term" value="P:proteolysis"/>
    <property type="evidence" value="ECO:0007669"/>
    <property type="project" value="UniProtKB-KW"/>
</dbReference>
<dbReference type="SUPFAM" id="SSF53850">
    <property type="entry name" value="Periplasmic binding protein-like II"/>
    <property type="match status" value="1"/>
</dbReference>
<protein>
    <submittedName>
        <fullName evidence="6">Small neutral protease regulatory protein</fullName>
    </submittedName>
</protein>
<dbReference type="PROSITE" id="PS50931">
    <property type="entry name" value="HTH_LYSR"/>
    <property type="match status" value="1"/>
</dbReference>
<dbReference type="InterPro" id="IPR036390">
    <property type="entry name" value="WH_DNA-bd_sf"/>
</dbReference>
<dbReference type="InterPro" id="IPR000847">
    <property type="entry name" value="LysR_HTH_N"/>
</dbReference>
<keyword evidence="2" id="KW-0805">Transcription regulation</keyword>
<keyword evidence="4" id="KW-0804">Transcription</keyword>